<dbReference type="EMBL" id="BARU01000157">
    <property type="protein sequence ID" value="GAH28088.1"/>
    <property type="molecule type" value="Genomic_DNA"/>
</dbReference>
<gene>
    <name evidence="1" type="ORF">S03H2_00690</name>
</gene>
<name>X1G4Z5_9ZZZZ</name>
<comment type="caution">
    <text evidence="1">The sequence shown here is derived from an EMBL/GenBank/DDBJ whole genome shotgun (WGS) entry which is preliminary data.</text>
</comment>
<sequence>MAKEPFNYGEFWNSISGREKTIFLIGMTQGISHSTSYYTTDLLGSLKTGEEITKEEFEKALDILIFSPLFLISNREVIKNVISDLYKDPANAYISIFYMSYLAYRKLKGDSIDVLLREAREEALR</sequence>
<protein>
    <submittedName>
        <fullName evidence="1">Uncharacterized protein</fullName>
    </submittedName>
</protein>
<evidence type="ECO:0000313" key="1">
    <source>
        <dbReference type="EMBL" id="GAH28088.1"/>
    </source>
</evidence>
<organism evidence="1">
    <name type="scientific">marine sediment metagenome</name>
    <dbReference type="NCBI Taxonomy" id="412755"/>
    <lineage>
        <taxon>unclassified sequences</taxon>
        <taxon>metagenomes</taxon>
        <taxon>ecological metagenomes</taxon>
    </lineage>
</organism>
<dbReference type="AlphaFoldDB" id="X1G4Z5"/>
<accession>X1G4Z5</accession>
<proteinExistence type="predicted"/>
<reference evidence="1" key="1">
    <citation type="journal article" date="2014" name="Front. Microbiol.">
        <title>High frequency of phylogenetically diverse reductive dehalogenase-homologous genes in deep subseafloor sedimentary metagenomes.</title>
        <authorList>
            <person name="Kawai M."/>
            <person name="Futagami T."/>
            <person name="Toyoda A."/>
            <person name="Takaki Y."/>
            <person name="Nishi S."/>
            <person name="Hori S."/>
            <person name="Arai W."/>
            <person name="Tsubouchi T."/>
            <person name="Morono Y."/>
            <person name="Uchiyama I."/>
            <person name="Ito T."/>
            <person name="Fujiyama A."/>
            <person name="Inagaki F."/>
            <person name="Takami H."/>
        </authorList>
    </citation>
    <scope>NUCLEOTIDE SEQUENCE</scope>
    <source>
        <strain evidence="1">Expedition CK06-06</strain>
    </source>
</reference>